<organism evidence="1">
    <name type="scientific">Picea sitchensis</name>
    <name type="common">Sitka spruce</name>
    <name type="synonym">Pinus sitchensis</name>
    <dbReference type="NCBI Taxonomy" id="3332"/>
    <lineage>
        <taxon>Eukaryota</taxon>
        <taxon>Viridiplantae</taxon>
        <taxon>Streptophyta</taxon>
        <taxon>Embryophyta</taxon>
        <taxon>Tracheophyta</taxon>
        <taxon>Spermatophyta</taxon>
        <taxon>Pinopsida</taxon>
        <taxon>Pinidae</taxon>
        <taxon>Conifers I</taxon>
        <taxon>Pinales</taxon>
        <taxon>Pinaceae</taxon>
        <taxon>Picea</taxon>
    </lineage>
</organism>
<name>A9P191_PICSI</name>
<dbReference type="EMBL" id="EF087409">
    <property type="protein sequence ID" value="ABK26652.1"/>
    <property type="molecule type" value="mRNA"/>
</dbReference>
<accession>A9P191</accession>
<sequence>MEPNPRLRFICSSGLELSCSRRLALPFTYDFPHLKPHLCVLPICNCMPMTFFTL</sequence>
<proteinExistence type="evidence at transcript level"/>
<protein>
    <submittedName>
        <fullName evidence="1">Uncharacterized protein</fullName>
    </submittedName>
</protein>
<dbReference type="AlphaFoldDB" id="A9P191"/>
<reference evidence="1" key="1">
    <citation type="journal article" date="2008" name="BMC Genomics">
        <title>A conifer genomics resource of 200,000 spruce (Picea spp.) ESTs and 6,464 high-quality, sequence-finished full-length cDNAs for Sitka spruce (Picea sitchensis).</title>
        <authorList>
            <person name="Ralph S.G."/>
            <person name="Chun H.J."/>
            <person name="Kolosova N."/>
            <person name="Cooper D."/>
            <person name="Oddy C."/>
            <person name="Ritland C.E."/>
            <person name="Kirkpatrick R."/>
            <person name="Moore R."/>
            <person name="Barber S."/>
            <person name="Holt R.A."/>
            <person name="Jones S.J."/>
            <person name="Marra M.A."/>
            <person name="Douglas C.J."/>
            <person name="Ritland K."/>
            <person name="Bohlmann J."/>
        </authorList>
    </citation>
    <scope>NUCLEOTIDE SEQUENCE</scope>
    <source>
        <tissue evidence="1">Green portion of the leader tissue</tissue>
    </source>
</reference>
<evidence type="ECO:0000313" key="1">
    <source>
        <dbReference type="EMBL" id="ABK26652.1"/>
    </source>
</evidence>